<name>A0ACB0ZG73_MELEN</name>
<sequence>MLSRILIPLAQMRLQKYGGNILRRRVKRSRIEEKTEKMIGIEEVFEFKKFLNDKKILKMKKIREEIQNQRETDPKENFKVNFETIFEGGKIFFQKVRTANNVDPLPNGKENNLAAKISSLLVKSLGPKTKNADIKWAKTYKTLQRLSEQIERGKNFPGSNLYEKRMFVEI</sequence>
<evidence type="ECO:0000313" key="2">
    <source>
        <dbReference type="Proteomes" id="UP001497535"/>
    </source>
</evidence>
<protein>
    <submittedName>
        <fullName evidence="1">Uncharacterized protein</fullName>
    </submittedName>
</protein>
<comment type="caution">
    <text evidence="1">The sequence shown here is derived from an EMBL/GenBank/DDBJ whole genome shotgun (WGS) entry which is preliminary data.</text>
</comment>
<proteinExistence type="predicted"/>
<organism evidence="1 2">
    <name type="scientific">Meloidogyne enterolobii</name>
    <name type="common">Root-knot nematode worm</name>
    <name type="synonym">Meloidogyne mayaguensis</name>
    <dbReference type="NCBI Taxonomy" id="390850"/>
    <lineage>
        <taxon>Eukaryota</taxon>
        <taxon>Metazoa</taxon>
        <taxon>Ecdysozoa</taxon>
        <taxon>Nematoda</taxon>
        <taxon>Chromadorea</taxon>
        <taxon>Rhabditida</taxon>
        <taxon>Tylenchina</taxon>
        <taxon>Tylenchomorpha</taxon>
        <taxon>Tylenchoidea</taxon>
        <taxon>Meloidogynidae</taxon>
        <taxon>Meloidogyninae</taxon>
        <taxon>Meloidogyne</taxon>
    </lineage>
</organism>
<evidence type="ECO:0000313" key="1">
    <source>
        <dbReference type="EMBL" id="CAK5077347.1"/>
    </source>
</evidence>
<gene>
    <name evidence="1" type="ORF">MENTE1834_LOCUS24258</name>
</gene>
<dbReference type="Proteomes" id="UP001497535">
    <property type="component" value="Unassembled WGS sequence"/>
</dbReference>
<dbReference type="EMBL" id="CAVMJV010000032">
    <property type="protein sequence ID" value="CAK5077347.1"/>
    <property type="molecule type" value="Genomic_DNA"/>
</dbReference>
<reference evidence="1" key="1">
    <citation type="submission" date="2023-11" db="EMBL/GenBank/DDBJ databases">
        <authorList>
            <person name="Poullet M."/>
        </authorList>
    </citation>
    <scope>NUCLEOTIDE SEQUENCE</scope>
    <source>
        <strain evidence="1">E1834</strain>
    </source>
</reference>
<accession>A0ACB0ZG73</accession>
<keyword evidence="2" id="KW-1185">Reference proteome</keyword>